<evidence type="ECO:0000259" key="4">
    <source>
        <dbReference type="Pfam" id="PF00535"/>
    </source>
</evidence>
<dbReference type="Proteomes" id="UP000721861">
    <property type="component" value="Unassembled WGS sequence"/>
</dbReference>
<keyword evidence="3" id="KW-0808">Transferase</keyword>
<comment type="caution">
    <text evidence="5">The sequence shown here is derived from an EMBL/GenBank/DDBJ whole genome shotgun (WGS) entry which is preliminary data.</text>
</comment>
<name>A0ABS5KBB3_9BACT</name>
<evidence type="ECO:0000313" key="5">
    <source>
        <dbReference type="EMBL" id="MBS2212122.1"/>
    </source>
</evidence>
<dbReference type="Gene3D" id="3.90.550.10">
    <property type="entry name" value="Spore Coat Polysaccharide Biosynthesis Protein SpsA, Chain A"/>
    <property type="match status" value="1"/>
</dbReference>
<sequence length="320" mass="36698">MELSVIIPTLGRKEELYNTLTDLGKQELNHQSWECLLIVQSETDIRRLEAIADQYQINLRVFYSSAPNASLARNIGLLEAQGNIVLFLDDDLIIENTDFLQAHLANYNDEHLPGVFGQVTDPGVPVRLTRHKLSHHPRVGWLFFPPNFNDNCKILNGGAGNLSVRKDWAIDIGGMDYLFEKGAHREESDFCLRLTKKYGLLNFDAHATVIHLGAAGGGCRNWGKNEGIHPIHHVFGEWYFILRGLFQHKTIKWYDLHYHLGVLFFRQVWNPANRQHMVSIPKAIVRSIKGFSMALQRVRRTQSSLLPPDYNYQKLLEYAI</sequence>
<gene>
    <name evidence="5" type="ORF">KEM09_11950</name>
</gene>
<evidence type="ECO:0000256" key="2">
    <source>
        <dbReference type="ARBA" id="ARBA00022676"/>
    </source>
</evidence>
<dbReference type="PANTHER" id="PTHR43179:SF12">
    <property type="entry name" value="GALACTOFURANOSYLTRANSFERASE GLFT2"/>
    <property type="match status" value="1"/>
</dbReference>
<accession>A0ABS5KBB3</accession>
<evidence type="ECO:0000256" key="3">
    <source>
        <dbReference type="ARBA" id="ARBA00022679"/>
    </source>
</evidence>
<proteinExistence type="inferred from homology"/>
<dbReference type="CDD" id="cd00761">
    <property type="entry name" value="Glyco_tranf_GTA_type"/>
    <property type="match status" value="1"/>
</dbReference>
<dbReference type="InterPro" id="IPR029044">
    <property type="entry name" value="Nucleotide-diphossugar_trans"/>
</dbReference>
<reference evidence="5 6" key="1">
    <citation type="journal article" date="2014" name="Int. J. Syst. Evol. Microbiol.">
        <title>Carboxylicivirga gen. nov. in the family Marinilabiliaceae with two novel species, Carboxylicivirga mesophila sp. nov. and Carboxylicivirga taeanensis sp. nov., and reclassification of Cytophaga fermentans as Saccharicrinis fermentans gen. nov., comb. nov.</title>
        <authorList>
            <person name="Yang S.H."/>
            <person name="Seo H.S."/>
            <person name="Woo J.H."/>
            <person name="Oh H.M."/>
            <person name="Jang H."/>
            <person name="Lee J.H."/>
            <person name="Kim S.J."/>
            <person name="Kwon K.K."/>
        </authorList>
    </citation>
    <scope>NUCLEOTIDE SEQUENCE [LARGE SCALE GENOMIC DNA]</scope>
    <source>
        <strain evidence="5 6">JCM 18290</strain>
    </source>
</reference>
<dbReference type="InterPro" id="IPR001173">
    <property type="entry name" value="Glyco_trans_2-like"/>
</dbReference>
<dbReference type="Pfam" id="PF00535">
    <property type="entry name" value="Glycos_transf_2"/>
    <property type="match status" value="1"/>
</dbReference>
<evidence type="ECO:0000313" key="6">
    <source>
        <dbReference type="Proteomes" id="UP000721861"/>
    </source>
</evidence>
<dbReference type="SUPFAM" id="SSF53448">
    <property type="entry name" value="Nucleotide-diphospho-sugar transferases"/>
    <property type="match status" value="1"/>
</dbReference>
<protein>
    <submittedName>
        <fullName evidence="5">Glycosyltransferase family 2 protein</fullName>
    </submittedName>
</protein>
<keyword evidence="2" id="KW-0328">Glycosyltransferase</keyword>
<comment type="similarity">
    <text evidence="1">Belongs to the glycosyltransferase 2 family.</text>
</comment>
<evidence type="ECO:0000256" key="1">
    <source>
        <dbReference type="ARBA" id="ARBA00006739"/>
    </source>
</evidence>
<dbReference type="EMBL" id="JAGUCN010000013">
    <property type="protein sequence ID" value="MBS2212122.1"/>
    <property type="molecule type" value="Genomic_DNA"/>
</dbReference>
<organism evidence="5 6">
    <name type="scientific">Carboxylicivirga mesophila</name>
    <dbReference type="NCBI Taxonomy" id="1166478"/>
    <lineage>
        <taxon>Bacteria</taxon>
        <taxon>Pseudomonadati</taxon>
        <taxon>Bacteroidota</taxon>
        <taxon>Bacteroidia</taxon>
        <taxon>Marinilabiliales</taxon>
        <taxon>Marinilabiliaceae</taxon>
        <taxon>Carboxylicivirga</taxon>
    </lineage>
</organism>
<dbReference type="PANTHER" id="PTHR43179">
    <property type="entry name" value="RHAMNOSYLTRANSFERASE WBBL"/>
    <property type="match status" value="1"/>
</dbReference>
<keyword evidence="6" id="KW-1185">Reference proteome</keyword>
<dbReference type="RefSeq" id="WP_212228604.1">
    <property type="nucleotide sequence ID" value="NZ_JAGUCN010000013.1"/>
</dbReference>
<feature type="domain" description="Glycosyltransferase 2-like" evidence="4">
    <location>
        <begin position="4"/>
        <end position="167"/>
    </location>
</feature>